<dbReference type="PROSITE" id="PS00175">
    <property type="entry name" value="PG_MUTASE"/>
    <property type="match status" value="1"/>
</dbReference>
<evidence type="ECO:0000313" key="2">
    <source>
        <dbReference type="Proteomes" id="UP001056109"/>
    </source>
</evidence>
<dbReference type="SUPFAM" id="SSF53254">
    <property type="entry name" value="Phosphoglycerate mutase-like"/>
    <property type="match status" value="1"/>
</dbReference>
<reference evidence="1" key="1">
    <citation type="submission" date="2022-06" db="EMBL/GenBank/DDBJ databases">
        <title>Complete Genome Sequence of Arcanobacterium pinnipediorum strain DSM 28752 isolated from a harbour seal.</title>
        <authorList>
            <person name="Borowiak M."/>
            <person name="Kreitlow A."/>
            <person name="Alssahen M."/>
            <person name="Malorny B."/>
            <person name="Laemmler C."/>
            <person name="Prenger-Berninghoff E."/>
            <person name="Siebert U."/>
            <person name="Ploetz M."/>
            <person name="Abdulmawjood A."/>
        </authorList>
    </citation>
    <scope>NUCLEOTIDE SEQUENCE</scope>
    <source>
        <strain evidence="1">DSM 28752</strain>
    </source>
</reference>
<dbReference type="Gene3D" id="3.40.50.1240">
    <property type="entry name" value="Phosphoglycerate mutase-like"/>
    <property type="match status" value="1"/>
</dbReference>
<dbReference type="EMBL" id="CP099547">
    <property type="protein sequence ID" value="USR78823.1"/>
    <property type="molecule type" value="Genomic_DNA"/>
</dbReference>
<name>A0ABY5AFV5_9ACTO</name>
<protein>
    <submittedName>
        <fullName evidence="1">Histidine phosphatase family protein</fullName>
    </submittedName>
</protein>
<dbReference type="InterPro" id="IPR013078">
    <property type="entry name" value="His_Pase_superF_clade-1"/>
</dbReference>
<dbReference type="PANTHER" id="PTHR48100:SF62">
    <property type="entry name" value="GLUCOSYL-3-PHOSPHOGLYCERATE PHOSPHATASE"/>
    <property type="match status" value="1"/>
</dbReference>
<dbReference type="InterPro" id="IPR001345">
    <property type="entry name" value="PG/BPGM_mutase_AS"/>
</dbReference>
<dbReference type="InterPro" id="IPR029033">
    <property type="entry name" value="His_PPase_superfam"/>
</dbReference>
<sequence>MGVNRILLLRHGQTANNAQLRIQGTQDTPLNDVGFEQARQVARELNSFAITRIISSDLQRALSTAQAVGDITGLAVETDQRLRERGYGMWEGMTSAEIHAAYPQAWEKWRAGIEPDVAGVQTRDANGLSVAQAIEEYVQWAQADDEDHILLFVSHGSAIVNGVTKLMGQNPSEWTMLHGPDNCHWAELVIRPNSHPQYRVKSWNRWKFSAGTLVSSSQ</sequence>
<gene>
    <name evidence="1" type="ORF">NG665_05365</name>
</gene>
<evidence type="ECO:0000313" key="1">
    <source>
        <dbReference type="EMBL" id="USR78823.1"/>
    </source>
</evidence>
<dbReference type="PANTHER" id="PTHR48100">
    <property type="entry name" value="BROAD-SPECIFICITY PHOSPHATASE YOR283W-RELATED"/>
    <property type="match status" value="1"/>
</dbReference>
<keyword evidence="2" id="KW-1185">Reference proteome</keyword>
<accession>A0ABY5AFV5</accession>
<dbReference type="Proteomes" id="UP001056109">
    <property type="component" value="Chromosome"/>
</dbReference>
<dbReference type="CDD" id="cd07067">
    <property type="entry name" value="HP_PGM_like"/>
    <property type="match status" value="1"/>
</dbReference>
<dbReference type="RefSeq" id="WP_252672642.1">
    <property type="nucleotide sequence ID" value="NZ_CP099547.1"/>
</dbReference>
<dbReference type="SMART" id="SM00855">
    <property type="entry name" value="PGAM"/>
    <property type="match status" value="1"/>
</dbReference>
<dbReference type="Pfam" id="PF00300">
    <property type="entry name" value="His_Phos_1"/>
    <property type="match status" value="1"/>
</dbReference>
<proteinExistence type="predicted"/>
<organism evidence="1 2">
    <name type="scientific">Arcanobacterium pinnipediorum</name>
    <dbReference type="NCBI Taxonomy" id="1503041"/>
    <lineage>
        <taxon>Bacteria</taxon>
        <taxon>Bacillati</taxon>
        <taxon>Actinomycetota</taxon>
        <taxon>Actinomycetes</taxon>
        <taxon>Actinomycetales</taxon>
        <taxon>Actinomycetaceae</taxon>
        <taxon>Arcanobacterium</taxon>
    </lineage>
</organism>
<dbReference type="InterPro" id="IPR050275">
    <property type="entry name" value="PGM_Phosphatase"/>
</dbReference>